<dbReference type="PANTHER" id="PTHR10242:SF2">
    <property type="entry name" value="N-GLYCOSYLASE_DNA LYASE"/>
    <property type="match status" value="1"/>
</dbReference>
<keyword evidence="6" id="KW-0456">Lyase</keyword>
<keyword evidence="7" id="KW-0511">Multifunctional enzyme</keyword>
<dbReference type="PANTHER" id="PTHR10242">
    <property type="entry name" value="8-OXOGUANINE DNA GLYCOSYLASE"/>
    <property type="match status" value="1"/>
</dbReference>
<dbReference type="Proteomes" id="UP000437824">
    <property type="component" value="Unassembled WGS sequence"/>
</dbReference>
<dbReference type="SUPFAM" id="SSF48150">
    <property type="entry name" value="DNA-glycosylase"/>
    <property type="match status" value="1"/>
</dbReference>
<proteinExistence type="inferred from homology"/>
<dbReference type="GO" id="GO:0006284">
    <property type="term" value="P:base-excision repair"/>
    <property type="evidence" value="ECO:0007669"/>
    <property type="project" value="InterPro"/>
</dbReference>
<evidence type="ECO:0000256" key="9">
    <source>
        <dbReference type="ARBA" id="ARBA00044632"/>
    </source>
</evidence>
<dbReference type="RefSeq" id="WP_118509658.1">
    <property type="nucleotide sequence ID" value="NZ_WMBC01000009.1"/>
</dbReference>
<protein>
    <recommendedName>
        <fullName evidence="2">DNA-(apurinic or apyrimidinic site) lyase</fullName>
        <ecNumber evidence="2">4.2.99.18</ecNumber>
    </recommendedName>
</protein>
<evidence type="ECO:0000256" key="4">
    <source>
        <dbReference type="ARBA" id="ARBA00022801"/>
    </source>
</evidence>
<evidence type="ECO:0000256" key="7">
    <source>
        <dbReference type="ARBA" id="ARBA00023268"/>
    </source>
</evidence>
<comment type="caution">
    <text evidence="11">The sequence shown here is derived from an EMBL/GenBank/DDBJ whole genome shotgun (WGS) entry which is preliminary data.</text>
</comment>
<comment type="catalytic activity">
    <reaction evidence="9">
        <text>2'-deoxyribonucleotide-(2'-deoxyribose 5'-phosphate)-2'-deoxyribonucleotide-DNA = a 3'-end 2'-deoxyribonucleotide-(2,3-dehydro-2,3-deoxyribose 5'-phosphate)-DNA + a 5'-end 5'-phospho-2'-deoxyribonucleoside-DNA + H(+)</text>
        <dbReference type="Rhea" id="RHEA:66592"/>
        <dbReference type="Rhea" id="RHEA-COMP:13180"/>
        <dbReference type="Rhea" id="RHEA-COMP:16897"/>
        <dbReference type="Rhea" id="RHEA-COMP:17067"/>
        <dbReference type="ChEBI" id="CHEBI:15378"/>
        <dbReference type="ChEBI" id="CHEBI:136412"/>
        <dbReference type="ChEBI" id="CHEBI:157695"/>
        <dbReference type="ChEBI" id="CHEBI:167181"/>
        <dbReference type="EC" id="4.2.99.18"/>
    </reaction>
</comment>
<dbReference type="Pfam" id="PF00730">
    <property type="entry name" value="HhH-GPD"/>
    <property type="match status" value="1"/>
</dbReference>
<evidence type="ECO:0000256" key="3">
    <source>
        <dbReference type="ARBA" id="ARBA00022763"/>
    </source>
</evidence>
<organism evidence="11 12">
    <name type="scientific">Blautia luti DSM 14534 = JCM 17040</name>
    <dbReference type="NCBI Taxonomy" id="649762"/>
    <lineage>
        <taxon>Bacteria</taxon>
        <taxon>Bacillati</taxon>
        <taxon>Bacillota</taxon>
        <taxon>Clostridia</taxon>
        <taxon>Lachnospirales</taxon>
        <taxon>Lachnospiraceae</taxon>
        <taxon>Blautia</taxon>
    </lineage>
</organism>
<evidence type="ECO:0000256" key="5">
    <source>
        <dbReference type="ARBA" id="ARBA00023204"/>
    </source>
</evidence>
<dbReference type="GO" id="GO:0008534">
    <property type="term" value="F:oxidized purine nucleobase lesion DNA N-glycosylase activity"/>
    <property type="evidence" value="ECO:0007669"/>
    <property type="project" value="InterPro"/>
</dbReference>
<dbReference type="InterPro" id="IPR011257">
    <property type="entry name" value="DNA_glycosylase"/>
</dbReference>
<dbReference type="CDD" id="cd00056">
    <property type="entry name" value="ENDO3c"/>
    <property type="match status" value="1"/>
</dbReference>
<evidence type="ECO:0000313" key="12">
    <source>
        <dbReference type="Proteomes" id="UP000437824"/>
    </source>
</evidence>
<keyword evidence="3" id="KW-0227">DNA damage</keyword>
<dbReference type="EMBL" id="WMBC01000009">
    <property type="protein sequence ID" value="MTD61899.1"/>
    <property type="molecule type" value="Genomic_DNA"/>
</dbReference>
<keyword evidence="4" id="KW-0378">Hydrolase</keyword>
<accession>A0A844GKP4</accession>
<dbReference type="Gene3D" id="1.10.1670.10">
    <property type="entry name" value="Helix-hairpin-Helix base-excision DNA repair enzymes (C-terminal)"/>
    <property type="match status" value="1"/>
</dbReference>
<evidence type="ECO:0000313" key="11">
    <source>
        <dbReference type="EMBL" id="MTD61899.1"/>
    </source>
</evidence>
<keyword evidence="5" id="KW-0234">DNA repair</keyword>
<dbReference type="GO" id="GO:0003684">
    <property type="term" value="F:damaged DNA binding"/>
    <property type="evidence" value="ECO:0007669"/>
    <property type="project" value="InterPro"/>
</dbReference>
<name>A0A844GKP4_9FIRM</name>
<evidence type="ECO:0000256" key="6">
    <source>
        <dbReference type="ARBA" id="ARBA00023239"/>
    </source>
</evidence>
<dbReference type="InterPro" id="IPR003265">
    <property type="entry name" value="HhH-GPD_domain"/>
</dbReference>
<dbReference type="Gene3D" id="1.10.340.30">
    <property type="entry name" value="Hypothetical protein, domain 2"/>
    <property type="match status" value="1"/>
</dbReference>
<dbReference type="SUPFAM" id="SSF55945">
    <property type="entry name" value="TATA-box binding protein-like"/>
    <property type="match status" value="1"/>
</dbReference>
<evidence type="ECO:0000259" key="10">
    <source>
        <dbReference type="SMART" id="SM00478"/>
    </source>
</evidence>
<evidence type="ECO:0000256" key="1">
    <source>
        <dbReference type="ARBA" id="ARBA00010679"/>
    </source>
</evidence>
<dbReference type="InterPro" id="IPR023170">
    <property type="entry name" value="HhH_base_excis_C"/>
</dbReference>
<evidence type="ECO:0000256" key="8">
    <source>
        <dbReference type="ARBA" id="ARBA00023295"/>
    </source>
</evidence>
<gene>
    <name evidence="11" type="ORF">GKZ57_11695</name>
</gene>
<dbReference type="Gene3D" id="3.30.310.260">
    <property type="match status" value="1"/>
</dbReference>
<sequence>MLTIEVDNFDLGQICRSGQCFRMDQISDDRYRVIAGDKYLELTQEGGIVNFFCPEEDFIFFWIRYFDLDCDYSEYINKINPRDKYLMTAGELGSGIRILQQDLWEITISFLISQQNNITRIKKCIENISREFGVRKISSTGAEYYAFPSADALASTTEEQLRGCNLGYRAKYVLDTARKVCFGDISLDSLYDMTYKNARKELLGLYGVGEKVADCICLFGLHQLDAFPVDTHIRQALDAHYKRGFPNRRYKGCRGVMQQYIFYYELMNSSK</sequence>
<feature type="domain" description="HhH-GPD" evidence="10">
    <location>
        <begin position="112"/>
        <end position="266"/>
    </location>
</feature>
<reference evidence="11 12" key="1">
    <citation type="submission" date="2019-11" db="EMBL/GenBank/DDBJ databases">
        <title>Draft genome sequence of Blautia luti DSM 14534T, isolated from human stool.</title>
        <authorList>
            <person name="Ortiz R."/>
            <person name="Melis-Arcos F."/>
            <person name="Covarrubias P."/>
            <person name="Cardenas J.P."/>
            <person name="Perez-Donoso J."/>
            <person name="Almonacid D."/>
        </authorList>
    </citation>
    <scope>NUCLEOTIDE SEQUENCE [LARGE SCALE GENOMIC DNA]</scope>
    <source>
        <strain evidence="11 12">DSM 14534</strain>
    </source>
</reference>
<dbReference type="GO" id="GO:0006289">
    <property type="term" value="P:nucleotide-excision repair"/>
    <property type="evidence" value="ECO:0007669"/>
    <property type="project" value="InterPro"/>
</dbReference>
<dbReference type="Pfam" id="PF07934">
    <property type="entry name" value="OGG_N"/>
    <property type="match status" value="1"/>
</dbReference>
<dbReference type="SMART" id="SM00478">
    <property type="entry name" value="ENDO3c"/>
    <property type="match status" value="1"/>
</dbReference>
<dbReference type="AlphaFoldDB" id="A0A844GKP4"/>
<dbReference type="EC" id="4.2.99.18" evidence="2"/>
<keyword evidence="8" id="KW-0326">Glycosidase</keyword>
<dbReference type="InterPro" id="IPR052054">
    <property type="entry name" value="Oxidative_DNA_repair_enzyme"/>
</dbReference>
<comment type="similarity">
    <text evidence="1">Belongs to the type-1 OGG1 family.</text>
</comment>
<dbReference type="InterPro" id="IPR012904">
    <property type="entry name" value="OGG_N"/>
</dbReference>
<evidence type="ECO:0000256" key="2">
    <source>
        <dbReference type="ARBA" id="ARBA00012720"/>
    </source>
</evidence>
<dbReference type="GO" id="GO:0140078">
    <property type="term" value="F:class I DNA-(apurinic or apyrimidinic site) endonuclease activity"/>
    <property type="evidence" value="ECO:0007669"/>
    <property type="project" value="UniProtKB-EC"/>
</dbReference>